<dbReference type="PROSITE" id="PS50262">
    <property type="entry name" value="G_PROTEIN_RECEP_F1_2"/>
    <property type="match status" value="1"/>
</dbReference>
<keyword evidence="7" id="KW-1015">Disulfide bond</keyword>
<dbReference type="EnsemblMetazoa" id="XM_030973982">
    <property type="protein sequence ID" value="XP_030829842"/>
    <property type="gene ID" value="LOC115919788"/>
</dbReference>
<reference evidence="13" key="2">
    <citation type="submission" date="2021-01" db="UniProtKB">
        <authorList>
            <consortium name="EnsemblMetazoa"/>
        </authorList>
    </citation>
    <scope>IDENTIFICATION</scope>
</reference>
<dbReference type="InterPro" id="IPR036055">
    <property type="entry name" value="LDL_receptor-like_sf"/>
</dbReference>
<dbReference type="Pfam" id="PF00057">
    <property type="entry name" value="Ldl_recept_a"/>
    <property type="match status" value="1"/>
</dbReference>
<dbReference type="PROSITE" id="PS50068">
    <property type="entry name" value="LDLRA_2"/>
    <property type="match status" value="1"/>
</dbReference>
<keyword evidence="14" id="KW-1185">Reference proteome</keyword>
<dbReference type="RefSeq" id="XP_030829842.1">
    <property type="nucleotide sequence ID" value="XM_030973982.1"/>
</dbReference>
<sequence length="301" mass="33383">MLDFCSDEFENFDGFSFDLRTREINNTFDLGCYEPDVETFACASGVQYIHAIARCDRIVDCHDHSDEIGCGDCPPDTSQCEGTDICIHSKFLCDGVFDCPHQDDENCIDSKCPDGCICGEGPYAHFFGPSRAFCAAPGYLPYWTNGTTTWNQEYAMNTTLRTVVIDLHDIPLMHLDPGSFIGATNLNTLDLTNCDIDHLPSGVFDGALASINYLEFNGITDFRPGTFRDLGGSLERLKTFLQNATIKVFIWFLAVSALIGNFMVIIMRLRSKPANPVGQIQSMFITNLAASDFLMGELLMT</sequence>
<organism evidence="13 14">
    <name type="scientific">Strongylocentrotus purpuratus</name>
    <name type="common">Purple sea urchin</name>
    <dbReference type="NCBI Taxonomy" id="7668"/>
    <lineage>
        <taxon>Eukaryota</taxon>
        <taxon>Metazoa</taxon>
        <taxon>Echinodermata</taxon>
        <taxon>Eleutherozoa</taxon>
        <taxon>Echinozoa</taxon>
        <taxon>Echinoidea</taxon>
        <taxon>Euechinoidea</taxon>
        <taxon>Echinacea</taxon>
        <taxon>Camarodonta</taxon>
        <taxon>Echinidea</taxon>
        <taxon>Strongylocentrotidae</taxon>
        <taxon>Strongylocentrotus</taxon>
    </lineage>
</organism>
<dbReference type="InterPro" id="IPR032675">
    <property type="entry name" value="LRR_dom_sf"/>
</dbReference>
<dbReference type="SUPFAM" id="SSF57424">
    <property type="entry name" value="LDL receptor-like module"/>
    <property type="match status" value="2"/>
</dbReference>
<dbReference type="InterPro" id="IPR002172">
    <property type="entry name" value="LDrepeatLR_classA_rpt"/>
</dbReference>
<dbReference type="OrthoDB" id="6051778at2759"/>
<feature type="transmembrane region" description="Helical" evidence="11">
    <location>
        <begin position="248"/>
        <end position="266"/>
    </location>
</feature>
<reference evidence="14" key="1">
    <citation type="submission" date="2015-02" db="EMBL/GenBank/DDBJ databases">
        <title>Genome sequencing for Strongylocentrotus purpuratus.</title>
        <authorList>
            <person name="Murali S."/>
            <person name="Liu Y."/>
            <person name="Vee V."/>
            <person name="English A."/>
            <person name="Wang M."/>
            <person name="Skinner E."/>
            <person name="Han Y."/>
            <person name="Muzny D.M."/>
            <person name="Worley K.C."/>
            <person name="Gibbs R.A."/>
        </authorList>
    </citation>
    <scope>NUCLEOTIDE SEQUENCE</scope>
</reference>
<dbReference type="PANTHER" id="PTHR24372">
    <property type="entry name" value="GLYCOPROTEIN HORMONE RECEPTOR"/>
    <property type="match status" value="1"/>
</dbReference>
<evidence type="ECO:0000259" key="12">
    <source>
        <dbReference type="PROSITE" id="PS50262"/>
    </source>
</evidence>
<evidence type="ECO:0000256" key="4">
    <source>
        <dbReference type="ARBA" id="ARBA00022989"/>
    </source>
</evidence>
<evidence type="ECO:0000313" key="13">
    <source>
        <dbReference type="EnsemblMetazoa" id="XP_030829842"/>
    </source>
</evidence>
<proteinExistence type="predicted"/>
<evidence type="ECO:0000256" key="11">
    <source>
        <dbReference type="SAM" id="Phobius"/>
    </source>
</evidence>
<keyword evidence="5" id="KW-0297">G-protein coupled receptor</keyword>
<evidence type="ECO:0000256" key="9">
    <source>
        <dbReference type="ARBA" id="ARBA00023224"/>
    </source>
</evidence>
<comment type="caution">
    <text evidence="10">Lacks conserved residue(s) required for the propagation of feature annotation.</text>
</comment>
<protein>
    <recommendedName>
        <fullName evidence="12">G-protein coupled receptors family 1 profile domain-containing protein</fullName>
    </recommendedName>
</protein>
<evidence type="ECO:0000256" key="8">
    <source>
        <dbReference type="ARBA" id="ARBA00023170"/>
    </source>
</evidence>
<keyword evidence="3 11" id="KW-0812">Transmembrane</keyword>
<keyword evidence="8" id="KW-0675">Receptor</keyword>
<dbReference type="PRINTS" id="PR00261">
    <property type="entry name" value="LDLRECEPTOR"/>
</dbReference>
<accession>A0A7M7N2V8</accession>
<feature type="domain" description="G-protein coupled receptors family 1 profile" evidence="12">
    <location>
        <begin position="260"/>
        <end position="301"/>
    </location>
</feature>
<keyword evidence="2" id="KW-1003">Cell membrane</keyword>
<keyword evidence="9" id="KW-0807">Transducer</keyword>
<keyword evidence="6 11" id="KW-0472">Membrane</keyword>
<dbReference type="SMART" id="SM00192">
    <property type="entry name" value="LDLa"/>
    <property type="match status" value="2"/>
</dbReference>
<dbReference type="InterPro" id="IPR017452">
    <property type="entry name" value="GPCR_Rhodpsn_7TM"/>
</dbReference>
<dbReference type="Proteomes" id="UP000007110">
    <property type="component" value="Unassembled WGS sequence"/>
</dbReference>
<dbReference type="Gene3D" id="3.80.10.10">
    <property type="entry name" value="Ribonuclease Inhibitor"/>
    <property type="match status" value="1"/>
</dbReference>
<evidence type="ECO:0000256" key="7">
    <source>
        <dbReference type="ARBA" id="ARBA00023157"/>
    </source>
</evidence>
<evidence type="ECO:0000313" key="14">
    <source>
        <dbReference type="Proteomes" id="UP000007110"/>
    </source>
</evidence>
<evidence type="ECO:0000256" key="2">
    <source>
        <dbReference type="ARBA" id="ARBA00022475"/>
    </source>
</evidence>
<dbReference type="Gene3D" id="4.10.400.10">
    <property type="entry name" value="Low-density Lipoprotein Receptor"/>
    <property type="match status" value="2"/>
</dbReference>
<evidence type="ECO:0000256" key="10">
    <source>
        <dbReference type="PROSITE-ProRule" id="PRU00124"/>
    </source>
</evidence>
<dbReference type="AlphaFoldDB" id="A0A7M7N2V8"/>
<evidence type="ECO:0000256" key="3">
    <source>
        <dbReference type="ARBA" id="ARBA00022692"/>
    </source>
</evidence>
<name>A0A7M7N2V8_STRPU</name>
<dbReference type="GO" id="GO:0004930">
    <property type="term" value="F:G protein-coupled receptor activity"/>
    <property type="evidence" value="ECO:0007669"/>
    <property type="project" value="UniProtKB-KW"/>
</dbReference>
<dbReference type="PANTHER" id="PTHR24372:SF77">
    <property type="entry name" value="G-PROTEIN COUPLED RECEPTORS FAMILY 1 PROFILE DOMAIN-CONTAINING PROTEIN"/>
    <property type="match status" value="1"/>
</dbReference>
<evidence type="ECO:0000256" key="1">
    <source>
        <dbReference type="ARBA" id="ARBA00004651"/>
    </source>
</evidence>
<comment type="subcellular location">
    <subcellularLocation>
        <location evidence="1">Cell membrane</location>
        <topology evidence="1">Multi-pass membrane protein</topology>
    </subcellularLocation>
</comment>
<evidence type="ECO:0000256" key="6">
    <source>
        <dbReference type="ARBA" id="ARBA00023136"/>
    </source>
</evidence>
<keyword evidence="4 11" id="KW-1133">Transmembrane helix</keyword>
<dbReference type="KEGG" id="spu:115919788"/>
<dbReference type="CDD" id="cd00112">
    <property type="entry name" value="LDLa"/>
    <property type="match status" value="2"/>
</dbReference>
<dbReference type="GO" id="GO:0005886">
    <property type="term" value="C:plasma membrane"/>
    <property type="evidence" value="ECO:0007669"/>
    <property type="project" value="UniProtKB-SubCell"/>
</dbReference>
<dbReference type="InParanoid" id="A0A7M7N2V8"/>
<evidence type="ECO:0000256" key="5">
    <source>
        <dbReference type="ARBA" id="ARBA00023040"/>
    </source>
</evidence>
<dbReference type="Gene3D" id="1.20.1070.10">
    <property type="entry name" value="Rhodopsin 7-helix transmembrane proteins"/>
    <property type="match status" value="1"/>
</dbReference>
<dbReference type="SUPFAM" id="SSF52058">
    <property type="entry name" value="L domain-like"/>
    <property type="match status" value="1"/>
</dbReference>
<dbReference type="GeneID" id="115919788"/>